<evidence type="ECO:0000256" key="6">
    <source>
        <dbReference type="ARBA" id="ARBA00023295"/>
    </source>
</evidence>
<dbReference type="InterPro" id="IPR002196">
    <property type="entry name" value="Glyco_hydro_24"/>
</dbReference>
<dbReference type="GO" id="GO:0009253">
    <property type="term" value="P:peptidoglycan catabolic process"/>
    <property type="evidence" value="ECO:0007669"/>
    <property type="project" value="InterPro"/>
</dbReference>
<evidence type="ECO:0000313" key="9">
    <source>
        <dbReference type="EMBL" id="WDI32057.1"/>
    </source>
</evidence>
<dbReference type="InterPro" id="IPR023347">
    <property type="entry name" value="Lysozyme_dom_sf"/>
</dbReference>
<evidence type="ECO:0000256" key="1">
    <source>
        <dbReference type="ARBA" id="ARBA00000632"/>
    </source>
</evidence>
<dbReference type="GO" id="GO:0003796">
    <property type="term" value="F:lysozyme activity"/>
    <property type="evidence" value="ECO:0007669"/>
    <property type="project" value="UniProtKB-EC"/>
</dbReference>
<dbReference type="InterPro" id="IPR023346">
    <property type="entry name" value="Lysozyme-like_dom_sf"/>
</dbReference>
<evidence type="ECO:0000256" key="4">
    <source>
        <dbReference type="ARBA" id="ARBA00022801"/>
    </source>
</evidence>
<dbReference type="KEGG" id="hfl:PUV54_02485"/>
<dbReference type="PANTHER" id="PTHR38107:SF3">
    <property type="entry name" value="LYSOZYME RRRD-RELATED"/>
    <property type="match status" value="1"/>
</dbReference>
<dbReference type="PANTHER" id="PTHR38107">
    <property type="match status" value="1"/>
</dbReference>
<accession>A0AAE9ZG01</accession>
<dbReference type="GO" id="GO:0042742">
    <property type="term" value="P:defense response to bacterium"/>
    <property type="evidence" value="ECO:0007669"/>
    <property type="project" value="UniProtKB-KW"/>
</dbReference>
<dbReference type="Gene3D" id="1.10.530.40">
    <property type="match status" value="1"/>
</dbReference>
<dbReference type="AlphaFoldDB" id="A0AAE9ZG01"/>
<protein>
    <recommendedName>
        <fullName evidence="7">Lysozyme</fullName>
        <ecNumber evidence="7">3.2.1.17</ecNumber>
    </recommendedName>
</protein>
<dbReference type="EMBL" id="CP118166">
    <property type="protein sequence ID" value="WDI32057.1"/>
    <property type="molecule type" value="Genomic_DNA"/>
</dbReference>
<feature type="region of interest" description="Disordered" evidence="8">
    <location>
        <begin position="53"/>
        <end position="93"/>
    </location>
</feature>
<evidence type="ECO:0000256" key="2">
    <source>
        <dbReference type="ARBA" id="ARBA00022529"/>
    </source>
</evidence>
<evidence type="ECO:0000256" key="8">
    <source>
        <dbReference type="SAM" id="MobiDB-lite"/>
    </source>
</evidence>
<dbReference type="EC" id="3.2.1.17" evidence="7"/>
<sequence length="239" mass="26262">MRMRLIFWIIIFALGALVGDRYGMPGIVRNAADGGFSYVESWFGRLGEPIPEAEESAAENETDVSPNQEEPDQSDGDATSSENEAQAPSGSLADNANLRINAEGLQIIKESEGLRLEAYNLGGQWLIGYGHSRTARAGMTITESEAEQLLREDVRDSEDAVKRMVEVPVNENQFSAMVSLAYNLGSGGFSRTTVLERINQGDYQGAADGFLNHNRAGGQVNEHLTHRREKERELFLKPA</sequence>
<comment type="similarity">
    <text evidence="7">Belongs to the glycosyl hydrolase 24 family.</text>
</comment>
<dbReference type="CDD" id="cd00737">
    <property type="entry name" value="lyz_endolysin_autolysin"/>
    <property type="match status" value="1"/>
</dbReference>
<dbReference type="GO" id="GO:0031640">
    <property type="term" value="P:killing of cells of another organism"/>
    <property type="evidence" value="ECO:0007669"/>
    <property type="project" value="UniProtKB-KW"/>
</dbReference>
<dbReference type="Pfam" id="PF00959">
    <property type="entry name" value="Phage_lysozyme"/>
    <property type="match status" value="1"/>
</dbReference>
<keyword evidence="4 7" id="KW-0378">Hydrolase</keyword>
<evidence type="ECO:0000256" key="7">
    <source>
        <dbReference type="RuleBase" id="RU003788"/>
    </source>
</evidence>
<dbReference type="InterPro" id="IPR051018">
    <property type="entry name" value="Bacteriophage_GH24"/>
</dbReference>
<feature type="compositionally biased region" description="Acidic residues" evidence="8">
    <location>
        <begin position="53"/>
        <end position="62"/>
    </location>
</feature>
<dbReference type="Proteomes" id="UP001214043">
    <property type="component" value="Chromosome"/>
</dbReference>
<evidence type="ECO:0000256" key="3">
    <source>
        <dbReference type="ARBA" id="ARBA00022638"/>
    </source>
</evidence>
<proteinExistence type="inferred from homology"/>
<keyword evidence="6 7" id="KW-0326">Glycosidase</keyword>
<dbReference type="SUPFAM" id="SSF53955">
    <property type="entry name" value="Lysozyme-like"/>
    <property type="match status" value="1"/>
</dbReference>
<keyword evidence="3 7" id="KW-0081">Bacteriolytic enzyme</keyword>
<keyword evidence="2 7" id="KW-0929">Antimicrobial</keyword>
<name>A0AAE9ZG01_9PROT</name>
<keyword evidence="10" id="KW-1185">Reference proteome</keyword>
<feature type="compositionally biased region" description="Polar residues" evidence="8">
    <location>
        <begin position="76"/>
        <end position="93"/>
    </location>
</feature>
<evidence type="ECO:0000256" key="5">
    <source>
        <dbReference type="ARBA" id="ARBA00023200"/>
    </source>
</evidence>
<dbReference type="InterPro" id="IPR034690">
    <property type="entry name" value="Endolysin_T4_type"/>
</dbReference>
<organism evidence="9 10">
    <name type="scientific">Hyphococcus flavus</name>
    <dbReference type="NCBI Taxonomy" id="1866326"/>
    <lineage>
        <taxon>Bacteria</taxon>
        <taxon>Pseudomonadati</taxon>
        <taxon>Pseudomonadota</taxon>
        <taxon>Alphaproteobacteria</taxon>
        <taxon>Parvularculales</taxon>
        <taxon>Parvularculaceae</taxon>
        <taxon>Hyphococcus</taxon>
    </lineage>
</organism>
<gene>
    <name evidence="9" type="ORF">PUV54_02485</name>
</gene>
<evidence type="ECO:0000313" key="10">
    <source>
        <dbReference type="Proteomes" id="UP001214043"/>
    </source>
</evidence>
<comment type="catalytic activity">
    <reaction evidence="1 7">
        <text>Hydrolysis of (1-&gt;4)-beta-linkages between N-acetylmuramic acid and N-acetyl-D-glucosamine residues in a peptidoglycan and between N-acetyl-D-glucosamine residues in chitodextrins.</text>
        <dbReference type="EC" id="3.2.1.17"/>
    </reaction>
</comment>
<reference evidence="9" key="1">
    <citation type="submission" date="2023-02" db="EMBL/GenBank/DDBJ databases">
        <title>Genome sequence of Hyphococcus flavus.</title>
        <authorList>
            <person name="Rong J.-C."/>
            <person name="Zhao Q."/>
            <person name="Yi M."/>
            <person name="Wu J.-Y."/>
        </authorList>
    </citation>
    <scope>NUCLEOTIDE SEQUENCE</scope>
    <source>
        <strain evidence="9">MCCC 1K03223</strain>
    </source>
</reference>
<dbReference type="InterPro" id="IPR033907">
    <property type="entry name" value="Endolysin_autolysin"/>
</dbReference>
<keyword evidence="5" id="KW-1035">Host cytoplasm</keyword>
<dbReference type="HAMAP" id="MF_04110">
    <property type="entry name" value="ENDOLYSIN_T4"/>
    <property type="match status" value="1"/>
</dbReference>
<dbReference type="GO" id="GO:0016998">
    <property type="term" value="P:cell wall macromolecule catabolic process"/>
    <property type="evidence" value="ECO:0007669"/>
    <property type="project" value="InterPro"/>
</dbReference>
<dbReference type="RefSeq" id="WP_274493943.1">
    <property type="nucleotide sequence ID" value="NZ_CP118166.1"/>
</dbReference>